<organism evidence="4 5">
    <name type="scientific">Lithohypha guttulata</name>
    <dbReference type="NCBI Taxonomy" id="1690604"/>
    <lineage>
        <taxon>Eukaryota</taxon>
        <taxon>Fungi</taxon>
        <taxon>Dikarya</taxon>
        <taxon>Ascomycota</taxon>
        <taxon>Pezizomycotina</taxon>
        <taxon>Eurotiomycetes</taxon>
        <taxon>Chaetothyriomycetidae</taxon>
        <taxon>Chaetothyriales</taxon>
        <taxon>Trichomeriaceae</taxon>
        <taxon>Lithohypha</taxon>
    </lineage>
</organism>
<protein>
    <recommendedName>
        <fullName evidence="2">Vacuolar protein sorting-associated protein 51 homolog</fullName>
    </recommendedName>
</protein>
<feature type="compositionally biased region" description="Polar residues" evidence="3">
    <location>
        <begin position="96"/>
        <end position="105"/>
    </location>
</feature>
<comment type="caution">
    <text evidence="4">The sequence shown here is derived from an EMBL/GenBank/DDBJ whole genome shotgun (WGS) entry which is preliminary data.</text>
</comment>
<keyword evidence="2" id="KW-0445">Lipid transport</keyword>
<comment type="function">
    <text evidence="2">Acts as component of the GARP complex that is involved in retrograde transport from early and late endosomes to the trans-Golgi network (TGN).</text>
</comment>
<dbReference type="PANTHER" id="PTHR15954">
    <property type="entry name" value="VACUOLAR PROTEIN SORTING-ASSOCIATED PROTEIN 51 HOMOLOG"/>
    <property type="match status" value="1"/>
</dbReference>
<comment type="subcellular location">
    <subcellularLocation>
        <location evidence="2">Golgi apparatus</location>
        <location evidence="2">trans-Golgi network</location>
    </subcellularLocation>
</comment>
<feature type="compositionally biased region" description="Low complexity" evidence="3">
    <location>
        <begin position="73"/>
        <end position="87"/>
    </location>
</feature>
<feature type="compositionally biased region" description="Polar residues" evidence="3">
    <location>
        <begin position="24"/>
        <end position="34"/>
    </location>
</feature>
<evidence type="ECO:0000256" key="1">
    <source>
        <dbReference type="ARBA" id="ARBA00006080"/>
    </source>
</evidence>
<dbReference type="Pfam" id="PF08700">
    <property type="entry name" value="VPS51_Exo84_N"/>
    <property type="match status" value="1"/>
</dbReference>
<name>A0ABR0KED0_9EURO</name>
<keyword evidence="2" id="KW-0813">Transport</keyword>
<sequence length="296" mass="32293">MATISTPRPQSPAPSTPRIKSPSIAETPTSSTRGSVDLNARPQLGQPRRTNRAALRDYYNLKSKPGAVSGGLSRTDSITSVTSDTSTAPSVATGADHTSTTSSITAPLDTPSFNAEDYISHLLATSTLRDILKVEATLVSEIRNLDGERKALVYDNYSKLIKAVGTIGEMQRGMNDKSAGGLREVGELEGRVGALREGVKDLVGGERDEDAKKARKRRKEARGVVRRKEVVKWVLDAPSRLEMMAEEGRREQAETEWKTVQGYLEKWQGVVGVEEVKKRCEQVMVSSDEQNGQHEG</sequence>
<evidence type="ECO:0000313" key="5">
    <source>
        <dbReference type="Proteomes" id="UP001345013"/>
    </source>
</evidence>
<reference evidence="4 5" key="1">
    <citation type="submission" date="2023-08" db="EMBL/GenBank/DDBJ databases">
        <title>Black Yeasts Isolated from many extreme environments.</title>
        <authorList>
            <person name="Coleine C."/>
            <person name="Stajich J.E."/>
            <person name="Selbmann L."/>
        </authorList>
    </citation>
    <scope>NUCLEOTIDE SEQUENCE [LARGE SCALE GENOMIC DNA]</scope>
    <source>
        <strain evidence="4 5">CCFEE 5885</strain>
    </source>
</reference>
<feature type="region of interest" description="Disordered" evidence="3">
    <location>
        <begin position="1"/>
        <end position="110"/>
    </location>
</feature>
<dbReference type="Proteomes" id="UP001345013">
    <property type="component" value="Unassembled WGS sequence"/>
</dbReference>
<comment type="subunit">
    <text evidence="2">Component of the Golgi-associated retrograde protein (GARP) complex.</text>
</comment>
<gene>
    <name evidence="4" type="ORF">LTR24_003790</name>
</gene>
<keyword evidence="2" id="KW-0333">Golgi apparatus</keyword>
<keyword evidence="2" id="KW-0653">Protein transport</keyword>
<evidence type="ECO:0000313" key="4">
    <source>
        <dbReference type="EMBL" id="KAK5094185.1"/>
    </source>
</evidence>
<accession>A0ABR0KED0</accession>
<evidence type="ECO:0000256" key="3">
    <source>
        <dbReference type="SAM" id="MobiDB-lite"/>
    </source>
</evidence>
<comment type="similarity">
    <text evidence="1 2">Belongs to the VPS51 family.</text>
</comment>
<evidence type="ECO:0000256" key="2">
    <source>
        <dbReference type="RuleBase" id="RU368010"/>
    </source>
</evidence>
<dbReference type="PANTHER" id="PTHR15954:SF4">
    <property type="entry name" value="VACUOLAR PROTEIN SORTING-ASSOCIATED PROTEIN 51 HOMOLOG"/>
    <property type="match status" value="1"/>
</dbReference>
<proteinExistence type="inferred from homology"/>
<dbReference type="EMBL" id="JAVRRG010000036">
    <property type="protein sequence ID" value="KAK5094185.1"/>
    <property type="molecule type" value="Genomic_DNA"/>
</dbReference>
<dbReference type="InterPro" id="IPR014812">
    <property type="entry name" value="Vps51"/>
</dbReference>
<keyword evidence="5" id="KW-1185">Reference proteome</keyword>